<dbReference type="EMBL" id="CP120631">
    <property type="protein sequence ID" value="WEW61989.1"/>
    <property type="molecule type" value="Genomic_DNA"/>
</dbReference>
<dbReference type="Gene3D" id="1.25.40.10">
    <property type="entry name" value="Tetratricopeptide repeat domain"/>
    <property type="match status" value="1"/>
</dbReference>
<dbReference type="SUPFAM" id="SSF48452">
    <property type="entry name" value="TPR-like"/>
    <property type="match status" value="1"/>
</dbReference>
<sequence length="434" mass="49736">MIPHLVRVLGEYDNTVESQSSLPNFRREIASAVLAASMFSDSRWKTETVARVRDLLKDDDDLYLNACIAHRESVVFRMSGKLPDSTSALVRFVHTYVLTNSLNKESETNPRYNAQRGKLTISYSLNLIRGGELKDAERELQAWKPLNPDAPLTLEKLVCLNQNSAAAKILRYQGKFKEALTLQERILKERSPYKYSQNAHEYIISLSFVADMYTELGRAQEVESLIQETLNNLVKNSEQNSIAGRHLQISLAESYLERSMFSEARTILLQVKAFLDDNALYDQFGDSVTFQVLVGLGRVCHRQKRWSEAVSYWNLAEEAARKRQYSAGLVKYSMAHALRMSGDAKENKKLAEEAREMVKSRRGMFWITRFQSAWYDYIVRRWNEGVNEVSRLMHISLMRDMGSRALRLPLHSCATANTGMHNSLQQIYCGFMGD</sequence>
<proteinExistence type="predicted"/>
<protein>
    <submittedName>
        <fullName evidence="1">Uncharacterized protein</fullName>
    </submittedName>
</protein>
<name>A0AAF0DNA7_9EURO</name>
<reference evidence="1" key="1">
    <citation type="submission" date="2023-03" db="EMBL/GenBank/DDBJ databases">
        <title>Emydomyces testavorans Genome Sequence.</title>
        <authorList>
            <person name="Hoyer L."/>
        </authorList>
    </citation>
    <scope>NUCLEOTIDE SEQUENCE</scope>
    <source>
        <strain evidence="1">16-2883</strain>
    </source>
</reference>
<dbReference type="InterPro" id="IPR011990">
    <property type="entry name" value="TPR-like_helical_dom_sf"/>
</dbReference>
<accession>A0AAF0DNA7</accession>
<keyword evidence="2" id="KW-1185">Reference proteome</keyword>
<dbReference type="Proteomes" id="UP001219355">
    <property type="component" value="Chromosome 5"/>
</dbReference>
<evidence type="ECO:0000313" key="1">
    <source>
        <dbReference type="EMBL" id="WEW61989.1"/>
    </source>
</evidence>
<gene>
    <name evidence="1" type="ORF">PRK78_007489</name>
</gene>
<organism evidence="1 2">
    <name type="scientific">Emydomyces testavorans</name>
    <dbReference type="NCBI Taxonomy" id="2070801"/>
    <lineage>
        <taxon>Eukaryota</taxon>
        <taxon>Fungi</taxon>
        <taxon>Dikarya</taxon>
        <taxon>Ascomycota</taxon>
        <taxon>Pezizomycotina</taxon>
        <taxon>Eurotiomycetes</taxon>
        <taxon>Eurotiomycetidae</taxon>
        <taxon>Onygenales</taxon>
        <taxon>Nannizziopsiaceae</taxon>
        <taxon>Emydomyces</taxon>
    </lineage>
</organism>
<dbReference type="AlphaFoldDB" id="A0AAF0DNA7"/>
<evidence type="ECO:0000313" key="2">
    <source>
        <dbReference type="Proteomes" id="UP001219355"/>
    </source>
</evidence>